<feature type="compositionally biased region" description="Polar residues" evidence="4">
    <location>
        <begin position="386"/>
        <end position="402"/>
    </location>
</feature>
<dbReference type="InterPro" id="IPR019775">
    <property type="entry name" value="WD40_repeat_CS"/>
</dbReference>
<feature type="compositionally biased region" description="Low complexity" evidence="4">
    <location>
        <begin position="74"/>
        <end position="95"/>
    </location>
</feature>
<feature type="compositionally biased region" description="Polar residues" evidence="4">
    <location>
        <begin position="416"/>
        <end position="434"/>
    </location>
</feature>
<dbReference type="InterPro" id="IPR015943">
    <property type="entry name" value="WD40/YVTN_repeat-like_dom_sf"/>
</dbReference>
<dbReference type="PROSITE" id="PS50082">
    <property type="entry name" value="WD_REPEATS_2"/>
    <property type="match status" value="3"/>
</dbReference>
<dbReference type="OrthoDB" id="1284551at2759"/>
<feature type="compositionally biased region" description="Polar residues" evidence="4">
    <location>
        <begin position="490"/>
        <end position="500"/>
    </location>
</feature>
<feature type="compositionally biased region" description="Polar residues" evidence="4">
    <location>
        <begin position="465"/>
        <end position="480"/>
    </location>
</feature>
<proteinExistence type="predicted"/>
<dbReference type="InterPro" id="IPR045159">
    <property type="entry name" value="DCAF7-like"/>
</dbReference>
<name>A0A8H6NMK2_9PEZI</name>
<organism evidence="5 6">
    <name type="scientific">Colletotrichum musicola</name>
    <dbReference type="NCBI Taxonomy" id="2175873"/>
    <lineage>
        <taxon>Eukaryota</taxon>
        <taxon>Fungi</taxon>
        <taxon>Dikarya</taxon>
        <taxon>Ascomycota</taxon>
        <taxon>Pezizomycotina</taxon>
        <taxon>Sordariomycetes</taxon>
        <taxon>Hypocreomycetidae</taxon>
        <taxon>Glomerellales</taxon>
        <taxon>Glomerellaceae</taxon>
        <taxon>Colletotrichum</taxon>
        <taxon>Colletotrichum orchidearum species complex</taxon>
    </lineage>
</organism>
<protein>
    <submittedName>
        <fullName evidence="5">WD repeat protein</fullName>
    </submittedName>
</protein>
<dbReference type="PROSITE" id="PS00678">
    <property type="entry name" value="WD_REPEATS_1"/>
    <property type="match status" value="2"/>
</dbReference>
<dbReference type="InterPro" id="IPR001680">
    <property type="entry name" value="WD40_rpt"/>
</dbReference>
<dbReference type="Pfam" id="PF00400">
    <property type="entry name" value="WD40"/>
    <property type="match status" value="3"/>
</dbReference>
<comment type="caution">
    <text evidence="5">The sequence shown here is derived from an EMBL/GenBank/DDBJ whole genome shotgun (WGS) entry which is preliminary data.</text>
</comment>
<feature type="repeat" description="WD" evidence="3">
    <location>
        <begin position="832"/>
        <end position="874"/>
    </location>
</feature>
<feature type="region of interest" description="Disordered" evidence="4">
    <location>
        <begin position="47"/>
        <end position="95"/>
    </location>
</feature>
<evidence type="ECO:0000256" key="1">
    <source>
        <dbReference type="ARBA" id="ARBA00022574"/>
    </source>
</evidence>
<dbReference type="Proteomes" id="UP000639643">
    <property type="component" value="Unassembled WGS sequence"/>
</dbReference>
<feature type="region of interest" description="Disordered" evidence="4">
    <location>
        <begin position="364"/>
        <end position="518"/>
    </location>
</feature>
<feature type="compositionally biased region" description="Low complexity" evidence="4">
    <location>
        <begin position="193"/>
        <end position="232"/>
    </location>
</feature>
<evidence type="ECO:0000256" key="2">
    <source>
        <dbReference type="ARBA" id="ARBA00022737"/>
    </source>
</evidence>
<feature type="compositionally biased region" description="Low complexity" evidence="4">
    <location>
        <begin position="435"/>
        <end position="454"/>
    </location>
</feature>
<evidence type="ECO:0000256" key="4">
    <source>
        <dbReference type="SAM" id="MobiDB-lite"/>
    </source>
</evidence>
<evidence type="ECO:0000313" key="6">
    <source>
        <dbReference type="Proteomes" id="UP000639643"/>
    </source>
</evidence>
<dbReference type="AlphaFoldDB" id="A0A8H6NMK2"/>
<feature type="repeat" description="WD" evidence="3">
    <location>
        <begin position="719"/>
        <end position="761"/>
    </location>
</feature>
<sequence length="939" mass="100434">MHFLGHRRSASQQSVDDQQQRQQKRLSATSALWQAAQALGSIGAPTTATATTAAAATESYSPLPNPGPAKSSSQLQPGQQQQQQQPEHHQQQQQQDDYLPIRSWDYTHHHHHHQQQQRPGSTRAFSTSPTSSPRLLQGAAASAPAIATATAAGPPAPKKHAVANFYYEDEAEHLNHYSDRTITAAGVSVSVSPAADSASSRSPQPPQHSHSTTSHTHSHSHSYSSYYSSSSSPRPPSHHARSYSSYSPQRASFPAALLPVHGQLPHSLPHQYHDSTYSPSVRSTATETPGPSGLSPSVTSLPSSSYAHPAAVAAMDQQPQAPQQQQPPQQQQQPHFSPPGPRRAGTYGSQHDELHMSSGMIQHGQLSPREYSSSAAPAAPQIKLDQASSTAPQYQSTSTVPNVLQPGGPGGRPPAITSNTAPNLSAMQSSSQDYSTPSKPPSLSLSHSYSRSSPAAGYEGAATFSPYTPTTPSGSGSQFMSPPDQKYNAPGSQRNISNTPLGLADIRPRADSGMSDGAPGSAAYELANAQPGTSNYLAPWALYAFDWCKWPPQGNGAGKLAVGSYLEDGHNFIQILDTQLVPTPNDVYQPGTPKFNLEFSKVAEATHSYPVTRLLWEPPSSQKQSTDLLATSGDHLRLWSLPSEGAVSQSNNINRQGRDPGVNKLTPLALLSNSKTPDHTAPLTSLDWNTVSPSLIITSSIDTTCTIWDIPSLTAKTQLIAHDKEVYDVRFCANSVDVFVSCGQDGSVRMFDLRSLEHSTIIYEPTGKDDRVDANGGRISPTLAQQTMSNPPPLLRLATSPHDTHLLATFAQDSNVIRILDVRHPGQALLELRGHGGSLNCIEWSPSKRGVLASGADDCQVLLWDVYNANNSHSVNTGPSPNGAGQLDSTRSPFASWQCDYEVGNLAWVPHLSSDQGEWLGVSAGRGLWGVKTCGRSGV</sequence>
<feature type="region of interest" description="Disordered" evidence="4">
    <location>
        <begin position="1"/>
        <end position="29"/>
    </location>
</feature>
<evidence type="ECO:0000313" key="5">
    <source>
        <dbReference type="EMBL" id="KAF6837946.1"/>
    </source>
</evidence>
<dbReference type="PANTHER" id="PTHR19919">
    <property type="entry name" value="WD REPEAT CONTAINING PROTEIN"/>
    <property type="match status" value="1"/>
</dbReference>
<dbReference type="FunFam" id="2.130.10.10:FF:000561">
    <property type="entry name" value="Putative WD repeat protein"/>
    <property type="match status" value="1"/>
</dbReference>
<feature type="region of interest" description="Disordered" evidence="4">
    <location>
        <begin position="193"/>
        <end position="247"/>
    </location>
</feature>
<keyword evidence="6" id="KW-1185">Reference proteome</keyword>
<evidence type="ECO:0000256" key="3">
    <source>
        <dbReference type="PROSITE-ProRule" id="PRU00221"/>
    </source>
</evidence>
<dbReference type="SUPFAM" id="SSF50978">
    <property type="entry name" value="WD40 repeat-like"/>
    <property type="match status" value="1"/>
</dbReference>
<reference evidence="5" key="1">
    <citation type="journal article" date="2020" name="Phytopathology">
        <title>Genome Sequence Resources of Colletotrichum truncatum, C. plurivorum, C. musicola, and C. sojae: Four Species Pathogenic to Soybean (Glycine max).</title>
        <authorList>
            <person name="Rogerio F."/>
            <person name="Boufleur T.R."/>
            <person name="Ciampi-Guillardi M."/>
            <person name="Sukno S.A."/>
            <person name="Thon M.R."/>
            <person name="Massola Junior N.S."/>
            <person name="Baroncelli R."/>
        </authorList>
    </citation>
    <scope>NUCLEOTIDE SEQUENCE</scope>
    <source>
        <strain evidence="5">LFN0074</strain>
    </source>
</reference>
<feature type="compositionally biased region" description="Polar residues" evidence="4">
    <location>
        <begin position="274"/>
        <end position="287"/>
    </location>
</feature>
<dbReference type="Gene3D" id="2.130.10.10">
    <property type="entry name" value="YVTN repeat-like/Quinoprotein amine dehydrogenase"/>
    <property type="match status" value="1"/>
</dbReference>
<feature type="compositionally biased region" description="Polar residues" evidence="4">
    <location>
        <begin position="118"/>
        <end position="134"/>
    </location>
</feature>
<gene>
    <name evidence="5" type="ORF">CMUS01_04839</name>
</gene>
<feature type="compositionally biased region" description="Low complexity" evidence="4">
    <location>
        <begin position="288"/>
        <end position="305"/>
    </location>
</feature>
<accession>A0A8H6NMK2</accession>
<dbReference type="EMBL" id="WIGM01000136">
    <property type="protein sequence ID" value="KAF6837946.1"/>
    <property type="molecule type" value="Genomic_DNA"/>
</dbReference>
<keyword evidence="1 3" id="KW-0853">WD repeat</keyword>
<feature type="compositionally biased region" description="Low complexity" evidence="4">
    <location>
        <begin position="47"/>
        <end position="57"/>
    </location>
</feature>
<feature type="region of interest" description="Disordered" evidence="4">
    <location>
        <begin position="108"/>
        <end position="141"/>
    </location>
</feature>
<dbReference type="PROSITE" id="PS50294">
    <property type="entry name" value="WD_REPEATS_REGION"/>
    <property type="match status" value="1"/>
</dbReference>
<keyword evidence="2" id="KW-0677">Repeat</keyword>
<dbReference type="SMART" id="SM00320">
    <property type="entry name" value="WD40"/>
    <property type="match status" value="4"/>
</dbReference>
<feature type="repeat" description="WD" evidence="3">
    <location>
        <begin position="676"/>
        <end position="718"/>
    </location>
</feature>
<feature type="compositionally biased region" description="Low complexity" evidence="4">
    <location>
        <begin position="317"/>
        <end position="334"/>
    </location>
</feature>
<feature type="compositionally biased region" description="Low complexity" evidence="4">
    <location>
        <begin position="10"/>
        <end position="27"/>
    </location>
</feature>
<feature type="region of interest" description="Disordered" evidence="4">
    <location>
        <begin position="262"/>
        <end position="350"/>
    </location>
</feature>
<dbReference type="InterPro" id="IPR036322">
    <property type="entry name" value="WD40_repeat_dom_sf"/>
</dbReference>